<dbReference type="PROSITE" id="PS50901">
    <property type="entry name" value="FTSK"/>
    <property type="match status" value="1"/>
</dbReference>
<dbReference type="InterPro" id="IPR027417">
    <property type="entry name" value="P-loop_NTPase"/>
</dbReference>
<dbReference type="InterPro" id="IPR002543">
    <property type="entry name" value="FtsK_dom"/>
</dbReference>
<accession>A0A9Y2AJD7</accession>
<feature type="domain" description="FtsK" evidence="4">
    <location>
        <begin position="126"/>
        <end position="308"/>
    </location>
</feature>
<protein>
    <submittedName>
        <fullName evidence="5">FtsK/SpoIIIE domain-containing protein</fullName>
    </submittedName>
</protein>
<proteinExistence type="predicted"/>
<organism evidence="5 6">
    <name type="scientific">Selenobaculum gibii</name>
    <dbReference type="NCBI Taxonomy" id="3054208"/>
    <lineage>
        <taxon>Bacteria</taxon>
        <taxon>Bacillati</taxon>
        <taxon>Bacillota</taxon>
        <taxon>Negativicutes</taxon>
        <taxon>Selenomonadales</taxon>
        <taxon>Selenomonadaceae</taxon>
        <taxon>Selenobaculum</taxon>
    </lineage>
</organism>
<evidence type="ECO:0000259" key="4">
    <source>
        <dbReference type="PROSITE" id="PS50901"/>
    </source>
</evidence>
<reference evidence="5" key="1">
    <citation type="submission" date="2023-03" db="EMBL/GenBank/DDBJ databases">
        <title>Selenobaculum gbiensis gen. nov. sp. nov., a new bacterium isolated from the gut microbiota of IBD patient.</title>
        <authorList>
            <person name="Yeo S."/>
            <person name="Park H."/>
            <person name="Huh C.S."/>
        </authorList>
    </citation>
    <scope>NUCLEOTIDE SEQUENCE</scope>
    <source>
        <strain evidence="5">ICN-92133</strain>
    </source>
</reference>
<sequence>MDKHNNYYSEVKADDLSDDIVKQFEHYGVDIKIKDRLLQKDRVIFEVKLKGATRESQLFARASDVQLKLKLPLFQPFKNNLTIFIAASDLKIKYNSLPKLLNNPAYPAFKKKMKMRLPFATGYSITSNLVIVDLSSENHLLIGGSSGSGKSVALKCLILSLITGKSVAKLNLLIIDVGANDLMPFDGIPHLSCPVIRNTEAGLKALIKLKKEMERRIDLEFRNNDEFMLLPRIVCVIDEFPALISQIGDKKMLKLLTVTISSLLQRGRHAKIHMVLAAQNPTIKNMNIDLGNITARMAFTCAKRNFSETIIGESGAEHLLGNGDMYFKSSKYKSIQRMQGVFISPNELKESLLYLKMKPFPNQSFEHMFVISEMDSQQSDSVEKDDLNSKSVITKKDANDKLFAQIVIWSLERESISHNMICEVFHIGWKRAKEFLNKLHNLEIAGDMYEKLPRAILPESVEDISLETIDFLSKIGVSVDDVAAAIQKRNREL</sequence>
<feature type="binding site" evidence="3">
    <location>
        <begin position="144"/>
        <end position="151"/>
    </location>
    <ligand>
        <name>ATP</name>
        <dbReference type="ChEBI" id="CHEBI:30616"/>
    </ligand>
</feature>
<dbReference type="InterPro" id="IPR050206">
    <property type="entry name" value="FtsK/SpoIIIE/SftA"/>
</dbReference>
<name>A0A9Y2AJD7_9FIRM</name>
<dbReference type="Proteomes" id="UP001243623">
    <property type="component" value="Chromosome"/>
</dbReference>
<dbReference type="InterPro" id="IPR036388">
    <property type="entry name" value="WH-like_DNA-bd_sf"/>
</dbReference>
<evidence type="ECO:0000256" key="1">
    <source>
        <dbReference type="ARBA" id="ARBA00022741"/>
    </source>
</evidence>
<dbReference type="Gene3D" id="3.40.50.300">
    <property type="entry name" value="P-loop containing nucleotide triphosphate hydrolases"/>
    <property type="match status" value="1"/>
</dbReference>
<evidence type="ECO:0000313" key="5">
    <source>
        <dbReference type="EMBL" id="WIW71457.1"/>
    </source>
</evidence>
<evidence type="ECO:0000256" key="2">
    <source>
        <dbReference type="ARBA" id="ARBA00022840"/>
    </source>
</evidence>
<gene>
    <name evidence="5" type="ORF">P3F81_03895</name>
</gene>
<dbReference type="AlphaFoldDB" id="A0A9Y2AJD7"/>
<dbReference type="RefSeq" id="WP_309320642.1">
    <property type="nucleotide sequence ID" value="NZ_CP120678.1"/>
</dbReference>
<dbReference type="PANTHER" id="PTHR22683">
    <property type="entry name" value="SPORULATION PROTEIN RELATED"/>
    <property type="match status" value="1"/>
</dbReference>
<dbReference type="PANTHER" id="PTHR22683:SF47">
    <property type="entry name" value="FTSK DOMAIN-CONTAINING PROTEIN YDCQ"/>
    <property type="match status" value="1"/>
</dbReference>
<dbReference type="Gene3D" id="1.10.10.10">
    <property type="entry name" value="Winged helix-like DNA-binding domain superfamily/Winged helix DNA-binding domain"/>
    <property type="match status" value="1"/>
</dbReference>
<keyword evidence="2 3" id="KW-0067">ATP-binding</keyword>
<dbReference type="GO" id="GO:0005524">
    <property type="term" value="F:ATP binding"/>
    <property type="evidence" value="ECO:0007669"/>
    <property type="project" value="UniProtKB-UniRule"/>
</dbReference>
<evidence type="ECO:0000256" key="3">
    <source>
        <dbReference type="PROSITE-ProRule" id="PRU00289"/>
    </source>
</evidence>
<dbReference type="GO" id="GO:0003677">
    <property type="term" value="F:DNA binding"/>
    <property type="evidence" value="ECO:0007669"/>
    <property type="project" value="InterPro"/>
</dbReference>
<dbReference type="Pfam" id="PF01580">
    <property type="entry name" value="FtsK_SpoIIIE"/>
    <property type="match status" value="1"/>
</dbReference>
<keyword evidence="1 3" id="KW-0547">Nucleotide-binding</keyword>
<dbReference type="EMBL" id="CP120678">
    <property type="protein sequence ID" value="WIW71457.1"/>
    <property type="molecule type" value="Genomic_DNA"/>
</dbReference>
<keyword evidence="6" id="KW-1185">Reference proteome</keyword>
<evidence type="ECO:0000313" key="6">
    <source>
        <dbReference type="Proteomes" id="UP001243623"/>
    </source>
</evidence>
<dbReference type="KEGG" id="sgbi:P3F81_03895"/>
<dbReference type="SUPFAM" id="SSF52540">
    <property type="entry name" value="P-loop containing nucleoside triphosphate hydrolases"/>
    <property type="match status" value="1"/>
</dbReference>